<sequence length="128" mass="14363">MSTPLPSPLRCSDQTELTDRQTAGSGETSQQQQQHRPQQRAKTRRCWSTVTSVGKCLLLIILIPPFLNYASLQREGQLLLPEDGEIIDIGLGQKMHLMWQGQPVVILDAPTYQCPLTSGSMYKRTLHC</sequence>
<organism evidence="2 3">
    <name type="scientific">Hucho hucho</name>
    <name type="common">huchen</name>
    <dbReference type="NCBI Taxonomy" id="62062"/>
    <lineage>
        <taxon>Eukaryota</taxon>
        <taxon>Metazoa</taxon>
        <taxon>Chordata</taxon>
        <taxon>Craniata</taxon>
        <taxon>Vertebrata</taxon>
        <taxon>Euteleostomi</taxon>
        <taxon>Actinopterygii</taxon>
        <taxon>Neopterygii</taxon>
        <taxon>Teleostei</taxon>
        <taxon>Protacanthopterygii</taxon>
        <taxon>Salmoniformes</taxon>
        <taxon>Salmonidae</taxon>
        <taxon>Salmoninae</taxon>
        <taxon>Hucho</taxon>
    </lineage>
</organism>
<evidence type="ECO:0000313" key="3">
    <source>
        <dbReference type="Proteomes" id="UP000314982"/>
    </source>
</evidence>
<reference evidence="3" key="1">
    <citation type="submission" date="2018-06" db="EMBL/GenBank/DDBJ databases">
        <title>Genome assembly of Danube salmon.</title>
        <authorList>
            <person name="Macqueen D.J."/>
            <person name="Gundappa M.K."/>
        </authorList>
    </citation>
    <scope>NUCLEOTIDE SEQUENCE [LARGE SCALE GENOMIC DNA]</scope>
</reference>
<reference evidence="2" key="3">
    <citation type="submission" date="2025-09" db="UniProtKB">
        <authorList>
            <consortium name="Ensembl"/>
        </authorList>
    </citation>
    <scope>IDENTIFICATION</scope>
</reference>
<keyword evidence="3" id="KW-1185">Reference proteome</keyword>
<proteinExistence type="predicted"/>
<dbReference type="STRING" id="62062.ENSHHUP00000074375"/>
<evidence type="ECO:0000313" key="2">
    <source>
        <dbReference type="Ensembl" id="ENSHHUP00000074375.1"/>
    </source>
</evidence>
<dbReference type="GeneTree" id="ENSGT01030000239273"/>
<accession>A0A4W5QK74</accession>
<reference evidence="2" key="2">
    <citation type="submission" date="2025-08" db="UniProtKB">
        <authorList>
            <consortium name="Ensembl"/>
        </authorList>
    </citation>
    <scope>IDENTIFICATION</scope>
</reference>
<protein>
    <submittedName>
        <fullName evidence="2">Uncharacterized protein</fullName>
    </submittedName>
</protein>
<name>A0A4W5QK74_9TELE</name>
<feature type="compositionally biased region" description="Polar residues" evidence="1">
    <location>
        <begin position="12"/>
        <end position="29"/>
    </location>
</feature>
<evidence type="ECO:0000256" key="1">
    <source>
        <dbReference type="SAM" id="MobiDB-lite"/>
    </source>
</evidence>
<feature type="region of interest" description="Disordered" evidence="1">
    <location>
        <begin position="1"/>
        <end position="42"/>
    </location>
</feature>
<dbReference type="Ensembl" id="ENSHHUT00000076818.1">
    <property type="protein sequence ID" value="ENSHHUP00000074375.1"/>
    <property type="gene ID" value="ENSHHUG00000043645.1"/>
</dbReference>
<dbReference type="Proteomes" id="UP000314982">
    <property type="component" value="Unassembled WGS sequence"/>
</dbReference>
<dbReference type="AlphaFoldDB" id="A0A4W5QK74"/>